<protein>
    <submittedName>
        <fullName evidence="2">Demethylrebeccamycin-D-glucose O-methyltransferase</fullName>
        <ecNumber evidence="2">2.1.1.164</ecNumber>
    </submittedName>
</protein>
<dbReference type="Proteomes" id="UP000186309">
    <property type="component" value="Chromosome"/>
</dbReference>
<dbReference type="SUPFAM" id="SSF53335">
    <property type="entry name" value="S-adenosyl-L-methionine-dependent methyltransferases"/>
    <property type="match status" value="1"/>
</dbReference>
<dbReference type="OrthoDB" id="9808140at2"/>
<proteinExistence type="predicted"/>
<dbReference type="RefSeq" id="WP_076343209.1">
    <property type="nucleotide sequence ID" value="NZ_CP019082.1"/>
</dbReference>
<keyword evidence="2" id="KW-0808">Transferase</keyword>
<evidence type="ECO:0000313" key="2">
    <source>
        <dbReference type="EMBL" id="APW58966.1"/>
    </source>
</evidence>
<dbReference type="InterPro" id="IPR050508">
    <property type="entry name" value="Methyltransf_Superfamily"/>
</dbReference>
<dbReference type="GO" id="GO:0032259">
    <property type="term" value="P:methylation"/>
    <property type="evidence" value="ECO:0007669"/>
    <property type="project" value="UniProtKB-KW"/>
</dbReference>
<dbReference type="AlphaFoldDB" id="A0A1U7CJ86"/>
<dbReference type="KEGG" id="pbor:BSF38_00379"/>
<dbReference type="Pfam" id="PF08241">
    <property type="entry name" value="Methyltransf_11"/>
    <property type="match status" value="1"/>
</dbReference>
<organism evidence="2 3">
    <name type="scientific">Paludisphaera borealis</name>
    <dbReference type="NCBI Taxonomy" id="1387353"/>
    <lineage>
        <taxon>Bacteria</taxon>
        <taxon>Pseudomonadati</taxon>
        <taxon>Planctomycetota</taxon>
        <taxon>Planctomycetia</taxon>
        <taxon>Isosphaerales</taxon>
        <taxon>Isosphaeraceae</taxon>
        <taxon>Paludisphaera</taxon>
    </lineage>
</organism>
<dbReference type="InterPro" id="IPR013216">
    <property type="entry name" value="Methyltransf_11"/>
</dbReference>
<dbReference type="STRING" id="1387353.BSF38_00379"/>
<accession>A0A1U7CJ86</accession>
<dbReference type="EC" id="2.1.1.164" evidence="2"/>
<gene>
    <name evidence="2" type="primary">rebM_1</name>
    <name evidence="2" type="ORF">BSF38_00379</name>
</gene>
<dbReference type="CDD" id="cd02440">
    <property type="entry name" value="AdoMet_MTases"/>
    <property type="match status" value="1"/>
</dbReference>
<dbReference type="GO" id="GO:0008757">
    <property type="term" value="F:S-adenosylmethionine-dependent methyltransferase activity"/>
    <property type="evidence" value="ECO:0007669"/>
    <property type="project" value="InterPro"/>
</dbReference>
<dbReference type="GO" id="GO:0102082">
    <property type="term" value="F:demethylrebeccamycin--D-glucose O-methyltransferase activity"/>
    <property type="evidence" value="ECO:0007669"/>
    <property type="project" value="UniProtKB-EC"/>
</dbReference>
<keyword evidence="2" id="KW-0489">Methyltransferase</keyword>
<feature type="domain" description="Methyltransferase type 11" evidence="1">
    <location>
        <begin position="106"/>
        <end position="197"/>
    </location>
</feature>
<dbReference type="Gene3D" id="3.40.50.150">
    <property type="entry name" value="Vaccinia Virus protein VP39"/>
    <property type="match status" value="1"/>
</dbReference>
<dbReference type="PANTHER" id="PTHR42912:SF80">
    <property type="entry name" value="METHYLTRANSFERASE DOMAIN-CONTAINING PROTEIN"/>
    <property type="match status" value="1"/>
</dbReference>
<dbReference type="InterPro" id="IPR029063">
    <property type="entry name" value="SAM-dependent_MTases_sf"/>
</dbReference>
<keyword evidence="3" id="KW-1185">Reference proteome</keyword>
<evidence type="ECO:0000313" key="3">
    <source>
        <dbReference type="Proteomes" id="UP000186309"/>
    </source>
</evidence>
<reference evidence="3" key="1">
    <citation type="submission" date="2016-12" db="EMBL/GenBank/DDBJ databases">
        <title>Comparative genomics of four Isosphaeraceae planctomycetes: a common pool of plasmids and glycoside hydrolase genes.</title>
        <authorList>
            <person name="Ivanova A."/>
        </authorList>
    </citation>
    <scope>NUCLEOTIDE SEQUENCE [LARGE SCALE GENOMIC DNA]</scope>
    <source>
        <strain evidence="3">PX4</strain>
    </source>
</reference>
<dbReference type="PANTHER" id="PTHR42912">
    <property type="entry name" value="METHYLTRANSFERASE"/>
    <property type="match status" value="1"/>
</dbReference>
<evidence type="ECO:0000259" key="1">
    <source>
        <dbReference type="Pfam" id="PF08241"/>
    </source>
</evidence>
<sequence length="277" mass="30643">MPATRSETEPTLADLAVCLGCRAPLRGRDACLTCGRSYPTRDQILEAIGPLVGRNRINAAFYDGSGWVRFRKWERLFLTLQGGARRARLQILRHVLAIDRPEVRALEVGIGDGDNLAYLPESWDVYGVDVARTQLVACQERHPRMKGRLAWAEGENLPFADETFDVCYAIGGFTYFNDHAAALREMRRVTKAGGPVVVADETPGMHHAGIGHLIGVPAIDAFWLRGLGLDREFVEMVLQYDVDPEAVARATWPSATSRNIWSRLGYCLVHPGIEASG</sequence>
<name>A0A1U7CJ86_9BACT</name>
<dbReference type="EMBL" id="CP019082">
    <property type="protein sequence ID" value="APW58966.1"/>
    <property type="molecule type" value="Genomic_DNA"/>
</dbReference>